<dbReference type="Proteomes" id="UP000639338">
    <property type="component" value="Unassembled WGS sequence"/>
</dbReference>
<dbReference type="AlphaFoldDB" id="A0A835CSX1"/>
<comment type="caution">
    <text evidence="2">The sequence shown here is derived from an EMBL/GenBank/DDBJ whole genome shotgun (WGS) entry which is preliminary data.</text>
</comment>
<evidence type="ECO:0008006" key="4">
    <source>
        <dbReference type="Google" id="ProtNLM"/>
    </source>
</evidence>
<feature type="chain" id="PRO_5032740933" description="Venom protein" evidence="1">
    <location>
        <begin position="22"/>
        <end position="242"/>
    </location>
</feature>
<accession>A0A835CSX1</accession>
<keyword evidence="3" id="KW-1185">Reference proteome</keyword>
<proteinExistence type="predicted"/>
<evidence type="ECO:0000256" key="1">
    <source>
        <dbReference type="SAM" id="SignalP"/>
    </source>
</evidence>
<evidence type="ECO:0000313" key="3">
    <source>
        <dbReference type="Proteomes" id="UP000639338"/>
    </source>
</evidence>
<name>A0A835CSX1_APHGI</name>
<organism evidence="2 3">
    <name type="scientific">Aphidius gifuensis</name>
    <name type="common">Parasitoid wasp</name>
    <dbReference type="NCBI Taxonomy" id="684658"/>
    <lineage>
        <taxon>Eukaryota</taxon>
        <taxon>Metazoa</taxon>
        <taxon>Ecdysozoa</taxon>
        <taxon>Arthropoda</taxon>
        <taxon>Hexapoda</taxon>
        <taxon>Insecta</taxon>
        <taxon>Pterygota</taxon>
        <taxon>Neoptera</taxon>
        <taxon>Endopterygota</taxon>
        <taxon>Hymenoptera</taxon>
        <taxon>Apocrita</taxon>
        <taxon>Ichneumonoidea</taxon>
        <taxon>Braconidae</taxon>
        <taxon>Aphidiinae</taxon>
        <taxon>Aphidius</taxon>
    </lineage>
</organism>
<feature type="signal peptide" evidence="1">
    <location>
        <begin position="1"/>
        <end position="21"/>
    </location>
</feature>
<sequence length="242" mass="28100">MKLQHAIEFLLVICILCQVLSSPVNNFHNYDPNSIDQNEKILKLLYRLVYHTENRIIRLKNEERIRFDNKVDDDLKNITVKDILQEDNDTFDIKDRIFVDIIGEKNLDNDKLKDLITVDKLNQNKNISALFRSLPNDDNQHEEKFINSTQRLFQDDNNNSTKINIIVGIDDKLNSQNQTNSSLINHETIDIQPRALKLVQDNKSSALNDNNSITNSLLEMKFDDVANNLIDVLRTTTKPKIL</sequence>
<gene>
    <name evidence="2" type="ORF">HCN44_010501</name>
</gene>
<dbReference type="EMBL" id="JACMRX010000004">
    <property type="protein sequence ID" value="KAF7991700.1"/>
    <property type="molecule type" value="Genomic_DNA"/>
</dbReference>
<keyword evidence="1" id="KW-0732">Signal</keyword>
<dbReference type="OrthoDB" id="7701831at2759"/>
<protein>
    <recommendedName>
        <fullName evidence="4">Venom protein</fullName>
    </recommendedName>
</protein>
<evidence type="ECO:0000313" key="2">
    <source>
        <dbReference type="EMBL" id="KAF7991700.1"/>
    </source>
</evidence>
<reference evidence="2 3" key="1">
    <citation type="submission" date="2020-08" db="EMBL/GenBank/DDBJ databases">
        <title>Aphidius gifuensis genome sequencing and assembly.</title>
        <authorList>
            <person name="Du Z."/>
        </authorList>
    </citation>
    <scope>NUCLEOTIDE SEQUENCE [LARGE SCALE GENOMIC DNA]</scope>
    <source>
        <strain evidence="2">YNYX2018</strain>
        <tissue evidence="2">Adults</tissue>
    </source>
</reference>